<gene>
    <name evidence="2" type="ORF">GPUH_LOCUS21723</name>
</gene>
<dbReference type="InterPro" id="IPR051017">
    <property type="entry name" value="Aldolase-II_Adducin_sf"/>
</dbReference>
<evidence type="ECO:0000256" key="1">
    <source>
        <dbReference type="SAM" id="MobiDB-lite"/>
    </source>
</evidence>
<evidence type="ECO:0000313" key="4">
    <source>
        <dbReference type="WBParaSite" id="GPUH_0002175001-mRNA-1"/>
    </source>
</evidence>
<reference evidence="4" key="1">
    <citation type="submission" date="2016-06" db="UniProtKB">
        <authorList>
            <consortium name="WormBaseParasite"/>
        </authorList>
    </citation>
    <scope>IDENTIFICATION</scope>
</reference>
<dbReference type="GO" id="GO:0005856">
    <property type="term" value="C:cytoskeleton"/>
    <property type="evidence" value="ECO:0007669"/>
    <property type="project" value="TreeGrafter"/>
</dbReference>
<dbReference type="GO" id="GO:0014069">
    <property type="term" value="C:postsynaptic density"/>
    <property type="evidence" value="ECO:0007669"/>
    <property type="project" value="TreeGrafter"/>
</dbReference>
<evidence type="ECO:0000313" key="2">
    <source>
        <dbReference type="EMBL" id="VDN38811.1"/>
    </source>
</evidence>
<dbReference type="PANTHER" id="PTHR10672:SF3">
    <property type="entry name" value="PROTEIN HU-LI TAI SHAO"/>
    <property type="match status" value="1"/>
</dbReference>
<accession>A0A183EL82</accession>
<feature type="region of interest" description="Disordered" evidence="1">
    <location>
        <begin position="54"/>
        <end position="78"/>
    </location>
</feature>
<dbReference type="PANTHER" id="PTHR10672">
    <property type="entry name" value="ADDUCIN"/>
    <property type="match status" value="1"/>
</dbReference>
<dbReference type="EMBL" id="UYRT01093309">
    <property type="protein sequence ID" value="VDN38811.1"/>
    <property type="molecule type" value="Genomic_DNA"/>
</dbReference>
<organism evidence="4">
    <name type="scientific">Gongylonema pulchrum</name>
    <dbReference type="NCBI Taxonomy" id="637853"/>
    <lineage>
        <taxon>Eukaryota</taxon>
        <taxon>Metazoa</taxon>
        <taxon>Ecdysozoa</taxon>
        <taxon>Nematoda</taxon>
        <taxon>Chromadorea</taxon>
        <taxon>Rhabditida</taxon>
        <taxon>Spirurina</taxon>
        <taxon>Spiruromorpha</taxon>
        <taxon>Spiruroidea</taxon>
        <taxon>Gongylonematidae</taxon>
        <taxon>Gongylonema</taxon>
    </lineage>
</organism>
<name>A0A183EL82_9BILA</name>
<keyword evidence="3" id="KW-1185">Reference proteome</keyword>
<proteinExistence type="predicted"/>
<dbReference type="AlphaFoldDB" id="A0A183EL82"/>
<dbReference type="OrthoDB" id="3238794at2759"/>
<reference evidence="2 3" key="2">
    <citation type="submission" date="2018-11" db="EMBL/GenBank/DDBJ databases">
        <authorList>
            <consortium name="Pathogen Informatics"/>
        </authorList>
    </citation>
    <scope>NUCLEOTIDE SEQUENCE [LARGE SCALE GENOMIC DNA]</scope>
</reference>
<dbReference type="GO" id="GO:0005886">
    <property type="term" value="C:plasma membrane"/>
    <property type="evidence" value="ECO:0007669"/>
    <property type="project" value="TreeGrafter"/>
</dbReference>
<sequence length="107" mass="11984">MGHADRVVMIGTASKGIIDRQHQHNAQVYRQLYAPNPFASETDEDIQKYMKEVEAKTPRPSSAIDSAERAAPSPPLYENDSPSVGKFFRLKYLSDTWALRGKTVSLC</sequence>
<dbReference type="WBParaSite" id="GPUH_0002175001-mRNA-1">
    <property type="protein sequence ID" value="GPUH_0002175001-mRNA-1"/>
    <property type="gene ID" value="GPUH_0002175001"/>
</dbReference>
<dbReference type="Proteomes" id="UP000271098">
    <property type="component" value="Unassembled WGS sequence"/>
</dbReference>
<protein>
    <submittedName>
        <fullName evidence="4">AGC-kinase C-terminal domain-containing protein</fullName>
    </submittedName>
</protein>
<dbReference type="GO" id="GO:0051015">
    <property type="term" value="F:actin filament binding"/>
    <property type="evidence" value="ECO:0007669"/>
    <property type="project" value="TreeGrafter"/>
</dbReference>
<evidence type="ECO:0000313" key="3">
    <source>
        <dbReference type="Proteomes" id="UP000271098"/>
    </source>
</evidence>